<name>A0AAW7Z7M1_9ALTE</name>
<keyword evidence="3" id="KW-0732">Signal</keyword>
<gene>
    <name evidence="4" type="ORF">Q4527_19275</name>
</gene>
<organism evidence="4 5">
    <name type="scientific">Alteromonas stellipolaris</name>
    <dbReference type="NCBI Taxonomy" id="233316"/>
    <lineage>
        <taxon>Bacteria</taxon>
        <taxon>Pseudomonadati</taxon>
        <taxon>Pseudomonadota</taxon>
        <taxon>Gammaproteobacteria</taxon>
        <taxon>Alteromonadales</taxon>
        <taxon>Alteromonadaceae</taxon>
        <taxon>Alteromonas/Salinimonas group</taxon>
        <taxon>Alteromonas</taxon>
    </lineage>
</organism>
<protein>
    <submittedName>
        <fullName evidence="4">DUF6152 family protein</fullName>
    </submittedName>
</protein>
<dbReference type="RefSeq" id="WP_303539040.1">
    <property type="nucleotide sequence ID" value="NZ_JAGDZG010000001.1"/>
</dbReference>
<feature type="signal peptide" evidence="3">
    <location>
        <begin position="1"/>
        <end position="33"/>
    </location>
</feature>
<evidence type="ECO:0000256" key="1">
    <source>
        <dbReference type="SAM" id="MobiDB-lite"/>
    </source>
</evidence>
<feature type="compositionally biased region" description="Polar residues" evidence="1">
    <location>
        <begin position="405"/>
        <end position="417"/>
    </location>
</feature>
<feature type="transmembrane region" description="Helical" evidence="2">
    <location>
        <begin position="535"/>
        <end position="559"/>
    </location>
</feature>
<feature type="chain" id="PRO_5043790481" evidence="3">
    <location>
        <begin position="34"/>
        <end position="594"/>
    </location>
</feature>
<keyword evidence="2" id="KW-1133">Transmembrane helix</keyword>
<evidence type="ECO:0000313" key="4">
    <source>
        <dbReference type="EMBL" id="MDO6579549.1"/>
    </source>
</evidence>
<evidence type="ECO:0000256" key="2">
    <source>
        <dbReference type="SAM" id="Phobius"/>
    </source>
</evidence>
<dbReference type="Proteomes" id="UP001170717">
    <property type="component" value="Unassembled WGS sequence"/>
</dbReference>
<feature type="region of interest" description="Disordered" evidence="1">
    <location>
        <begin position="386"/>
        <end position="428"/>
    </location>
</feature>
<dbReference type="EMBL" id="JAUOQI010000021">
    <property type="protein sequence ID" value="MDO6579549.1"/>
    <property type="molecule type" value="Genomic_DNA"/>
</dbReference>
<reference evidence="4" key="1">
    <citation type="submission" date="2023-07" db="EMBL/GenBank/DDBJ databases">
        <title>Genome content predicts the carbon catabolic preferences of heterotrophic bacteria.</title>
        <authorList>
            <person name="Gralka M."/>
        </authorList>
    </citation>
    <scope>NUCLEOTIDE SEQUENCE</scope>
    <source>
        <strain evidence="4">F2M12</strain>
    </source>
</reference>
<feature type="region of interest" description="Disordered" evidence="1">
    <location>
        <begin position="298"/>
        <end position="340"/>
    </location>
</feature>
<feature type="transmembrane region" description="Helical" evidence="2">
    <location>
        <begin position="493"/>
        <end position="515"/>
    </location>
</feature>
<evidence type="ECO:0000256" key="3">
    <source>
        <dbReference type="SAM" id="SignalP"/>
    </source>
</evidence>
<keyword evidence="2" id="KW-0812">Transmembrane</keyword>
<keyword evidence="2" id="KW-0472">Membrane</keyword>
<dbReference type="InterPro" id="IPR046150">
    <property type="entry name" value="DUF6152"/>
</dbReference>
<feature type="transmembrane region" description="Helical" evidence="2">
    <location>
        <begin position="463"/>
        <end position="486"/>
    </location>
</feature>
<comment type="caution">
    <text evidence="4">The sequence shown here is derived from an EMBL/GenBank/DDBJ whole genome shotgun (WGS) entry which is preliminary data.</text>
</comment>
<proteinExistence type="predicted"/>
<dbReference type="Pfam" id="PF19649">
    <property type="entry name" value="DUF6152"/>
    <property type="match status" value="1"/>
</dbReference>
<dbReference type="AlphaFoldDB" id="A0AAW7Z7M1"/>
<sequence>MTIFFKWEGSTSMWNLRCLCVLVALIIPSVAFAHHGSSGQFETNKTIELSGDITRVRLVNPHAYVYFDVTNDDGSMTNMRCELQSGSLLKRRGWNTEQFKIGSAITLLGSPDRNDPTTCYMQQITFENGITATRNSVFNDDGSLVVSDDDNASSQTQSEIVEQRPLIRTDGTPNIEGNWAMVRREGSRPGGGGSFAQLTEAGALAVEGATQDENPRYQCKPTNIIMDWWFDLMVNKIEQSSTQINLTYGFMSLERTIYLDGTVMPSNYEANRAGFSTGVWEGNTLVVTTTGFDEGWLMAPMGGIPGGNARPPRPEGAPDGKSGPPGGPRGNGGPPSPAKNSSELVIVERFSLNEDGTVLKREYTITDPLYLKAPMTGSDEVTFTQDSYQPYDCDDLTAERGSGNLDPSATTPDNEATGNGVSGDGVSKSGDLKSGNVISQSVMSTLYKLEDSKVGQTISSTQWGYPIVLSLHAIGMATMVGIALMLTLRVLGFASVIPVTAMASYWNVALVGFGINLVSGMALFCGNASELYFNWAFRIKILLVIAGLVLTWRLVAICIKQADIVSTKHKKLSAIAMVSWVAAIIAGRLIGYMS</sequence>
<feature type="transmembrane region" description="Helical" evidence="2">
    <location>
        <begin position="571"/>
        <end position="591"/>
    </location>
</feature>
<accession>A0AAW7Z7M1</accession>
<evidence type="ECO:0000313" key="5">
    <source>
        <dbReference type="Proteomes" id="UP001170717"/>
    </source>
</evidence>